<gene>
    <name evidence="8" type="ORF">ACFP2T_16210</name>
</gene>
<evidence type="ECO:0000313" key="8">
    <source>
        <dbReference type="EMBL" id="MFC6017746.1"/>
    </source>
</evidence>
<keyword evidence="9" id="KW-1185">Reference proteome</keyword>
<keyword evidence="6" id="KW-0804">Transcription</keyword>
<comment type="similarity">
    <text evidence="1">Belongs to the Fur family.</text>
</comment>
<feature type="domain" description="Methyltransferase type 11" evidence="7">
    <location>
        <begin position="45"/>
        <end position="150"/>
    </location>
</feature>
<keyword evidence="3" id="KW-0862">Zinc</keyword>
<dbReference type="PANTHER" id="PTHR33202:SF7">
    <property type="entry name" value="FERRIC UPTAKE REGULATION PROTEIN"/>
    <property type="match status" value="1"/>
</dbReference>
<accession>A0ABW1K961</accession>
<dbReference type="Gene3D" id="1.10.10.10">
    <property type="entry name" value="Winged helix-like DNA-binding domain superfamily/Winged helix DNA-binding domain"/>
    <property type="match status" value="1"/>
</dbReference>
<evidence type="ECO:0000313" key="9">
    <source>
        <dbReference type="Proteomes" id="UP001596203"/>
    </source>
</evidence>
<dbReference type="InterPro" id="IPR029063">
    <property type="entry name" value="SAM-dependent_MTases_sf"/>
</dbReference>
<dbReference type="Gene3D" id="3.40.50.150">
    <property type="entry name" value="Vaccinia Virus protein VP39"/>
    <property type="match status" value="1"/>
</dbReference>
<sequence>MTTLPAYQVDWAQQAGHLTTAAREDHSWYLTVARDLVRPTDRLALDVGCGAAGMTLAIARGMTCGRVIAADSDPEILDAARAHVHTEWTDPRVAIDVVRADLANGVAALREALPTGADLLWTSACVHHVGDQRAALAALTTLLRSGGRLALAEGGLPARRLPWDLGIGDPGLEMRLQAAEDAWFARMRADLPQTRRMPYGWTEALRRAGLAPVTTRTTLWEKPVPLQRADRLAVVAELAHRVDRLRPTMLIQDGDLAAWRRLLDPDNVAWLGHREDLSSLVARSVHIGLRPQIVVSTDLTSAQLCTAGLKPTFQRRAVLTLPAGQPRPITAQTVHAELRHGGQRVGLTTVYRTLHSLADAGLLHVFDVHGERAYRHCGPKTHQHLICDRCGQVAECPSDMVARWLLQLHHHTGFTPHSDGLDLYAICQACDPDR</sequence>
<evidence type="ECO:0000256" key="5">
    <source>
        <dbReference type="ARBA" id="ARBA00023125"/>
    </source>
</evidence>
<comment type="caution">
    <text evidence="8">The sequence shown here is derived from an EMBL/GenBank/DDBJ whole genome shotgun (WGS) entry which is preliminary data.</text>
</comment>
<dbReference type="CDD" id="cd07153">
    <property type="entry name" value="Fur_like"/>
    <property type="match status" value="1"/>
</dbReference>
<protein>
    <submittedName>
        <fullName evidence="8">Transcriptional repressor</fullName>
    </submittedName>
</protein>
<reference evidence="9" key="1">
    <citation type="journal article" date="2019" name="Int. J. Syst. Evol. Microbiol.">
        <title>The Global Catalogue of Microorganisms (GCM) 10K type strain sequencing project: providing services to taxonomists for standard genome sequencing and annotation.</title>
        <authorList>
            <consortium name="The Broad Institute Genomics Platform"/>
            <consortium name="The Broad Institute Genome Sequencing Center for Infectious Disease"/>
            <person name="Wu L."/>
            <person name="Ma J."/>
        </authorList>
    </citation>
    <scope>NUCLEOTIDE SEQUENCE [LARGE SCALE GENOMIC DNA]</scope>
    <source>
        <strain evidence="9">ZS-35-S2</strain>
    </source>
</reference>
<dbReference type="Gene3D" id="3.30.1490.190">
    <property type="match status" value="1"/>
</dbReference>
<evidence type="ECO:0000256" key="1">
    <source>
        <dbReference type="ARBA" id="ARBA00007957"/>
    </source>
</evidence>
<dbReference type="InterPro" id="IPR013216">
    <property type="entry name" value="Methyltransf_11"/>
</dbReference>
<organism evidence="8 9">
    <name type="scientific">Plantactinospora solaniradicis</name>
    <dbReference type="NCBI Taxonomy" id="1723736"/>
    <lineage>
        <taxon>Bacteria</taxon>
        <taxon>Bacillati</taxon>
        <taxon>Actinomycetota</taxon>
        <taxon>Actinomycetes</taxon>
        <taxon>Micromonosporales</taxon>
        <taxon>Micromonosporaceae</taxon>
        <taxon>Plantactinospora</taxon>
    </lineage>
</organism>
<evidence type="ECO:0000256" key="3">
    <source>
        <dbReference type="ARBA" id="ARBA00022833"/>
    </source>
</evidence>
<dbReference type="EMBL" id="JBHSPR010000010">
    <property type="protein sequence ID" value="MFC6017746.1"/>
    <property type="molecule type" value="Genomic_DNA"/>
</dbReference>
<dbReference type="Proteomes" id="UP001596203">
    <property type="component" value="Unassembled WGS sequence"/>
</dbReference>
<dbReference type="CDD" id="cd02440">
    <property type="entry name" value="AdoMet_MTases"/>
    <property type="match status" value="1"/>
</dbReference>
<keyword evidence="2" id="KW-0678">Repressor</keyword>
<name>A0ABW1K961_9ACTN</name>
<dbReference type="PANTHER" id="PTHR33202">
    <property type="entry name" value="ZINC UPTAKE REGULATION PROTEIN"/>
    <property type="match status" value="1"/>
</dbReference>
<dbReference type="SUPFAM" id="SSF53335">
    <property type="entry name" value="S-adenosyl-L-methionine-dependent methyltransferases"/>
    <property type="match status" value="1"/>
</dbReference>
<dbReference type="InterPro" id="IPR002481">
    <property type="entry name" value="FUR"/>
</dbReference>
<evidence type="ECO:0000256" key="2">
    <source>
        <dbReference type="ARBA" id="ARBA00022491"/>
    </source>
</evidence>
<keyword evidence="5" id="KW-0238">DNA-binding</keyword>
<dbReference type="RefSeq" id="WP_377422242.1">
    <property type="nucleotide sequence ID" value="NZ_JBHSPR010000010.1"/>
</dbReference>
<dbReference type="InterPro" id="IPR043135">
    <property type="entry name" value="Fur_C"/>
</dbReference>
<dbReference type="InterPro" id="IPR036388">
    <property type="entry name" value="WH-like_DNA-bd_sf"/>
</dbReference>
<dbReference type="Pfam" id="PF01475">
    <property type="entry name" value="FUR"/>
    <property type="match status" value="1"/>
</dbReference>
<evidence type="ECO:0000256" key="6">
    <source>
        <dbReference type="ARBA" id="ARBA00023163"/>
    </source>
</evidence>
<dbReference type="Pfam" id="PF08241">
    <property type="entry name" value="Methyltransf_11"/>
    <property type="match status" value="1"/>
</dbReference>
<dbReference type="SUPFAM" id="SSF46785">
    <property type="entry name" value="Winged helix' DNA-binding domain"/>
    <property type="match status" value="1"/>
</dbReference>
<dbReference type="InterPro" id="IPR036390">
    <property type="entry name" value="WH_DNA-bd_sf"/>
</dbReference>
<evidence type="ECO:0000259" key="7">
    <source>
        <dbReference type="Pfam" id="PF08241"/>
    </source>
</evidence>
<evidence type="ECO:0000256" key="4">
    <source>
        <dbReference type="ARBA" id="ARBA00023015"/>
    </source>
</evidence>
<proteinExistence type="inferred from homology"/>
<keyword evidence="4" id="KW-0805">Transcription regulation</keyword>